<organism evidence="2 3">
    <name type="scientific">Segnochrobactrum spirostomi</name>
    <dbReference type="NCBI Taxonomy" id="2608987"/>
    <lineage>
        <taxon>Bacteria</taxon>
        <taxon>Pseudomonadati</taxon>
        <taxon>Pseudomonadota</taxon>
        <taxon>Alphaproteobacteria</taxon>
        <taxon>Hyphomicrobiales</taxon>
        <taxon>Segnochrobactraceae</taxon>
        <taxon>Segnochrobactrum</taxon>
    </lineage>
</organism>
<name>A0A6A7Y5G6_9HYPH</name>
<dbReference type="EMBL" id="VWNA01000001">
    <property type="protein sequence ID" value="MQT14006.1"/>
    <property type="molecule type" value="Genomic_DNA"/>
</dbReference>
<evidence type="ECO:0000313" key="3">
    <source>
        <dbReference type="Proteomes" id="UP000332515"/>
    </source>
</evidence>
<accession>A0A6A7Y5G6</accession>
<evidence type="ECO:0000313" key="2">
    <source>
        <dbReference type="EMBL" id="MQT14006.1"/>
    </source>
</evidence>
<feature type="domain" description="Cell wall hydrolase SleB" evidence="1">
    <location>
        <begin position="223"/>
        <end position="332"/>
    </location>
</feature>
<reference evidence="2 3" key="1">
    <citation type="submission" date="2019-09" db="EMBL/GenBank/DDBJ databases">
        <title>Segnochrobactrum spirostomi gen. nov., sp. nov., isolated from the ciliate Spirostomum cf. yagiui and description of a novel family, Segnochrobactraceae fam. nov. within the order Rhizobiales of the class Alphaproteobacteria.</title>
        <authorList>
            <person name="Akter S."/>
            <person name="Shazib S.U.A."/>
            <person name="Shin M.K."/>
        </authorList>
    </citation>
    <scope>NUCLEOTIDE SEQUENCE [LARGE SCALE GENOMIC DNA]</scope>
    <source>
        <strain evidence="2 3">Sp-1</strain>
    </source>
</reference>
<dbReference type="GO" id="GO:0016787">
    <property type="term" value="F:hydrolase activity"/>
    <property type="evidence" value="ECO:0007669"/>
    <property type="project" value="UniProtKB-KW"/>
</dbReference>
<comment type="caution">
    <text evidence="2">The sequence shown here is derived from an EMBL/GenBank/DDBJ whole genome shotgun (WGS) entry which is preliminary data.</text>
</comment>
<gene>
    <name evidence="2" type="ORF">F0357_15420</name>
</gene>
<dbReference type="Gene3D" id="1.10.10.2520">
    <property type="entry name" value="Cell wall hydrolase SleB, domain 1"/>
    <property type="match status" value="1"/>
</dbReference>
<dbReference type="AlphaFoldDB" id="A0A6A7Y5G6"/>
<proteinExistence type="predicted"/>
<keyword evidence="2" id="KW-0378">Hydrolase</keyword>
<dbReference type="InterPro" id="IPR042047">
    <property type="entry name" value="SleB_dom1"/>
</dbReference>
<evidence type="ECO:0000259" key="1">
    <source>
        <dbReference type="Pfam" id="PF07486"/>
    </source>
</evidence>
<dbReference type="InterPro" id="IPR011105">
    <property type="entry name" value="Cell_wall_hydrolase_SleB"/>
</dbReference>
<sequence>MDRPPGLDAGRKRQAADLRLPYRRRPQGDACRRRRPLQVTGLVASDKVADAGFPIDRSRKGERLITQLARTGDGEIAAGTLYRVSSLYGALGDDSAPRAAFIRTRPVPQDDPKAYLALRTDERDDLQISGIDRKKRIAARAVAAASASIASAYASDSGFDVEAPFRSLLGETGLEPPDEEVVTPEELAVDPHAWINNPLPVSAVRASEQRCLAEAVYFEAATEPFDGQVGVAQVVLNRVRNPVFPKTICGVVYQNKEMRNRCQFSFACDLNPDRVVDNAAWRQAQFIAREVTAGRLKVPELVTVTHYHADYVHPHWADLMKRQKQIGRHIFYQTYGGGWS</sequence>
<dbReference type="Pfam" id="PF07486">
    <property type="entry name" value="Hydrolase_2"/>
    <property type="match status" value="1"/>
</dbReference>
<keyword evidence="3" id="KW-1185">Reference proteome</keyword>
<protein>
    <submittedName>
        <fullName evidence="2">Cell wall hydrolase</fullName>
    </submittedName>
</protein>
<dbReference type="Proteomes" id="UP000332515">
    <property type="component" value="Unassembled WGS sequence"/>
</dbReference>